<gene>
    <name evidence="7 8" type="primary">kduI</name>
    <name evidence="8" type="ORF">GCM10007852_35130</name>
</gene>
<feature type="binding site" evidence="7">
    <location>
        <position position="247"/>
    </location>
    <ligand>
        <name>Zn(2+)</name>
        <dbReference type="ChEBI" id="CHEBI:29105"/>
    </ligand>
</feature>
<dbReference type="Proteomes" id="UP001156601">
    <property type="component" value="Unassembled WGS sequence"/>
</dbReference>
<comment type="pathway">
    <text evidence="2 7">Glycan metabolism; pectin degradation; 2-dehydro-3-deoxy-D-gluconate from pectin: step 4/5.</text>
</comment>
<evidence type="ECO:0000256" key="1">
    <source>
        <dbReference type="ARBA" id="ARBA00000552"/>
    </source>
</evidence>
<dbReference type="PIRSF" id="PIRSF006625">
    <property type="entry name" value="KduI"/>
    <property type="match status" value="1"/>
</dbReference>
<comment type="cofactor">
    <cofactor evidence="7">
        <name>Zn(2+)</name>
        <dbReference type="ChEBI" id="CHEBI:29105"/>
    </cofactor>
    <text evidence="7">Binds 1 zinc ion per subunit.</text>
</comment>
<dbReference type="GO" id="GO:0019698">
    <property type="term" value="P:D-galacturonate catabolic process"/>
    <property type="evidence" value="ECO:0007669"/>
    <property type="project" value="TreeGrafter"/>
</dbReference>
<evidence type="ECO:0000256" key="2">
    <source>
        <dbReference type="ARBA" id="ARBA00005148"/>
    </source>
</evidence>
<dbReference type="RefSeq" id="WP_284219016.1">
    <property type="nucleotide sequence ID" value="NZ_BSOT01000011.1"/>
</dbReference>
<reference evidence="8" key="1">
    <citation type="journal article" date="2014" name="Int. J. Syst. Evol. Microbiol.">
        <title>Complete genome sequence of Corynebacterium casei LMG S-19264T (=DSM 44701T), isolated from a smear-ripened cheese.</title>
        <authorList>
            <consortium name="US DOE Joint Genome Institute (JGI-PGF)"/>
            <person name="Walter F."/>
            <person name="Albersmeier A."/>
            <person name="Kalinowski J."/>
            <person name="Ruckert C."/>
        </authorList>
    </citation>
    <scope>NUCLEOTIDE SEQUENCE</scope>
    <source>
        <strain evidence="8">NBRC 110023</strain>
    </source>
</reference>
<comment type="caution">
    <text evidence="8">The sequence shown here is derived from an EMBL/GenBank/DDBJ whole genome shotgun (WGS) entry which is preliminary data.</text>
</comment>
<dbReference type="AlphaFoldDB" id="A0AA37WM93"/>
<sequence>MNTNYKTLYAIGPNEARAFDTKALRENFLAQGLFEDDKVNLVCTHYDRYIVGGVRPISIEVPLETIDPLKSAYFLERRELGVVNIGSTGTVSVDGERYTLNNKEALYIGKGAKTVTFESNSANEPATFYLNSAPAHHHYPNKKIGREDATVLEMGSLETSNERTIYQLIIEGVVETCQLQMGITCLKPGSVWNTLPAHQHDRRMEAYLYFDVPDNQAVCHIMGEPNETRLIWAGDQEAVISPPWSIHCGSGSASYAFVWGMAGENLDYSDMDKYPADALR</sequence>
<keyword evidence="5 7" id="KW-0862">Zinc</keyword>
<dbReference type="SUPFAM" id="SSF51182">
    <property type="entry name" value="RmlC-like cupins"/>
    <property type="match status" value="1"/>
</dbReference>
<evidence type="ECO:0000256" key="6">
    <source>
        <dbReference type="ARBA" id="ARBA00023235"/>
    </source>
</evidence>
<organism evidence="8 9">
    <name type="scientific">Agaribacter marinus</name>
    <dbReference type="NCBI Taxonomy" id="1431249"/>
    <lineage>
        <taxon>Bacteria</taxon>
        <taxon>Pseudomonadati</taxon>
        <taxon>Pseudomonadota</taxon>
        <taxon>Gammaproteobacteria</taxon>
        <taxon>Alteromonadales</taxon>
        <taxon>Alteromonadaceae</taxon>
        <taxon>Agaribacter</taxon>
    </lineage>
</organism>
<dbReference type="Gene3D" id="2.60.120.520">
    <property type="entry name" value="pectin degrading enzyme 5-keto 4- deoxyuronate isomerase, domain 1"/>
    <property type="match status" value="1"/>
</dbReference>
<dbReference type="PANTHER" id="PTHR38461">
    <property type="entry name" value="4-DEOXY-L-THREO-5-HEXOSULOSE-URONATE KETOL-ISOMERASE"/>
    <property type="match status" value="1"/>
</dbReference>
<feature type="binding site" evidence="7">
    <location>
        <position position="205"/>
    </location>
    <ligand>
        <name>Zn(2+)</name>
        <dbReference type="ChEBI" id="CHEBI:29105"/>
    </ligand>
</feature>
<evidence type="ECO:0000256" key="7">
    <source>
        <dbReference type="HAMAP-Rule" id="MF_00687"/>
    </source>
</evidence>
<dbReference type="InterPro" id="IPR021120">
    <property type="entry name" value="KduI/IolB_isomerase"/>
</dbReference>
<dbReference type="Pfam" id="PF04962">
    <property type="entry name" value="KduI"/>
    <property type="match status" value="1"/>
</dbReference>
<proteinExistence type="inferred from homology"/>
<evidence type="ECO:0000256" key="5">
    <source>
        <dbReference type="ARBA" id="ARBA00022833"/>
    </source>
</evidence>
<keyword evidence="9" id="KW-1185">Reference proteome</keyword>
<dbReference type="NCBIfam" id="NF002091">
    <property type="entry name" value="PRK00924.1"/>
    <property type="match status" value="1"/>
</dbReference>
<dbReference type="GO" id="GO:0045490">
    <property type="term" value="P:pectin catabolic process"/>
    <property type="evidence" value="ECO:0007669"/>
    <property type="project" value="UniProtKB-UniRule"/>
</dbReference>
<comment type="similarity">
    <text evidence="3 7">Belongs to the KduI family.</text>
</comment>
<protein>
    <recommendedName>
        <fullName evidence="7">4-deoxy-L-threo-5-hexosulose-uronate ketol-isomerase</fullName>
        <ecNumber evidence="7">5.3.1.17</ecNumber>
    </recommendedName>
    <alternativeName>
        <fullName evidence="7">5-keto-4-deoxyuronate isomerase</fullName>
    </alternativeName>
    <alternativeName>
        <fullName evidence="7">DKI isomerase</fullName>
    </alternativeName>
</protein>
<comment type="function">
    <text evidence="7">Catalyzes the isomerization of 5-dehydro-4-deoxy-D-glucuronate to 3-deoxy-D-glycero-2,5-hexodiulosonate.</text>
</comment>
<evidence type="ECO:0000313" key="9">
    <source>
        <dbReference type="Proteomes" id="UP001156601"/>
    </source>
</evidence>
<feature type="binding site" evidence="7">
    <location>
        <position position="200"/>
    </location>
    <ligand>
        <name>Zn(2+)</name>
        <dbReference type="ChEBI" id="CHEBI:29105"/>
    </ligand>
</feature>
<dbReference type="EMBL" id="BSOT01000011">
    <property type="protein sequence ID" value="GLR72605.1"/>
    <property type="molecule type" value="Genomic_DNA"/>
</dbReference>
<dbReference type="GO" id="GO:0008270">
    <property type="term" value="F:zinc ion binding"/>
    <property type="evidence" value="ECO:0007669"/>
    <property type="project" value="UniProtKB-UniRule"/>
</dbReference>
<dbReference type="GO" id="GO:0042840">
    <property type="term" value="P:D-glucuronate catabolic process"/>
    <property type="evidence" value="ECO:0007669"/>
    <property type="project" value="TreeGrafter"/>
</dbReference>
<dbReference type="GO" id="GO:0008697">
    <property type="term" value="F:4-deoxy-L-threo-5-hexosulose-uronate ketol-isomerase activity"/>
    <property type="evidence" value="ECO:0007669"/>
    <property type="project" value="UniProtKB-UniRule"/>
</dbReference>
<dbReference type="EC" id="5.3.1.17" evidence="7"/>
<evidence type="ECO:0000256" key="4">
    <source>
        <dbReference type="ARBA" id="ARBA00022723"/>
    </source>
</evidence>
<dbReference type="PANTHER" id="PTHR38461:SF1">
    <property type="entry name" value="4-DEOXY-L-THREO-5-HEXOSULOSE-URONATE KETOL-ISOMERASE"/>
    <property type="match status" value="1"/>
</dbReference>
<keyword evidence="4 7" id="KW-0479">Metal-binding</keyword>
<dbReference type="HAMAP" id="MF_00687">
    <property type="entry name" value="KduI"/>
    <property type="match status" value="1"/>
</dbReference>
<feature type="binding site" evidence="7">
    <location>
        <position position="198"/>
    </location>
    <ligand>
        <name>Zn(2+)</name>
        <dbReference type="ChEBI" id="CHEBI:29105"/>
    </ligand>
</feature>
<dbReference type="InterPro" id="IPR027449">
    <property type="entry name" value="KduI_N"/>
</dbReference>
<evidence type="ECO:0000256" key="3">
    <source>
        <dbReference type="ARBA" id="ARBA00008086"/>
    </source>
</evidence>
<comment type="catalytic activity">
    <reaction evidence="1 7">
        <text>5-dehydro-4-deoxy-D-glucuronate = 3-deoxy-D-glycero-2,5-hexodiulosonate</text>
        <dbReference type="Rhea" id="RHEA:23896"/>
        <dbReference type="ChEBI" id="CHEBI:17117"/>
        <dbReference type="ChEBI" id="CHEBI:29071"/>
        <dbReference type="EC" id="5.3.1.17"/>
    </reaction>
</comment>
<dbReference type="InterPro" id="IPR014710">
    <property type="entry name" value="RmlC-like_jellyroll"/>
</dbReference>
<dbReference type="Gene3D" id="2.60.120.10">
    <property type="entry name" value="Jelly Rolls"/>
    <property type="match status" value="1"/>
</dbReference>
<dbReference type="InterPro" id="IPR007045">
    <property type="entry name" value="KduI"/>
</dbReference>
<dbReference type="CDD" id="cd20294">
    <property type="entry name" value="cupin_KduI_N"/>
    <property type="match status" value="1"/>
</dbReference>
<dbReference type="InterPro" id="IPR011051">
    <property type="entry name" value="RmlC_Cupin_sf"/>
</dbReference>
<name>A0AA37WM93_9ALTE</name>
<reference evidence="8" key="2">
    <citation type="submission" date="2023-01" db="EMBL/GenBank/DDBJ databases">
        <title>Draft genome sequence of Agaribacter marinus strain NBRC 110023.</title>
        <authorList>
            <person name="Sun Q."/>
            <person name="Mori K."/>
        </authorList>
    </citation>
    <scope>NUCLEOTIDE SEQUENCE</scope>
    <source>
        <strain evidence="8">NBRC 110023</strain>
    </source>
</reference>
<dbReference type="CDD" id="cd20491">
    <property type="entry name" value="cupin_KduI_C"/>
    <property type="match status" value="1"/>
</dbReference>
<keyword evidence="6 7" id="KW-0413">Isomerase</keyword>
<accession>A0AA37WM93</accession>
<evidence type="ECO:0000313" key="8">
    <source>
        <dbReference type="EMBL" id="GLR72605.1"/>
    </source>
</evidence>